<evidence type="ECO:0000313" key="2">
    <source>
        <dbReference type="Proteomes" id="UP000826254"/>
    </source>
</evidence>
<dbReference type="AlphaFoldDB" id="A0A8T8WF32"/>
<dbReference type="RefSeq" id="WP_222608292.1">
    <property type="nucleotide sequence ID" value="NZ_CP081958.1"/>
</dbReference>
<dbReference type="Proteomes" id="UP000826254">
    <property type="component" value="Chromosome"/>
</dbReference>
<name>A0A8T8WF32_9EURY</name>
<dbReference type="InterPro" id="IPR032710">
    <property type="entry name" value="NTF2-like_dom_sf"/>
</dbReference>
<dbReference type="SUPFAM" id="SSF54427">
    <property type="entry name" value="NTF2-like"/>
    <property type="match status" value="1"/>
</dbReference>
<dbReference type="PANTHER" id="PTHR38436">
    <property type="entry name" value="POLYKETIDE CYCLASE SNOAL-LIKE DOMAIN"/>
    <property type="match status" value="1"/>
</dbReference>
<reference evidence="1 2" key="1">
    <citation type="journal article" date="2021" name="Int. J. Syst. Evol. Microbiol.">
        <title>Halobaculum halophilum sp. nov. and Halobaculum salinum sp. nov., isolated from salt lake and saline soil.</title>
        <authorList>
            <person name="Cui H.L."/>
            <person name="Shi X.W."/>
            <person name="Yin X.M."/>
            <person name="Yang X.Y."/>
            <person name="Hou J."/>
            <person name="Zhu L."/>
        </authorList>
    </citation>
    <scope>NUCLEOTIDE SEQUENCE [LARGE SCALE GENOMIC DNA]</scope>
    <source>
        <strain evidence="1 2">NBRC 109044</strain>
    </source>
</reference>
<dbReference type="InterPro" id="IPR009959">
    <property type="entry name" value="Cyclase_SnoaL-like"/>
</dbReference>
<dbReference type="KEGG" id="hmp:K6T50_04950"/>
<dbReference type="GeneID" id="67177466"/>
<dbReference type="PANTHER" id="PTHR38436:SF1">
    <property type="entry name" value="ESTER CYCLASE"/>
    <property type="match status" value="1"/>
</dbReference>
<dbReference type="Pfam" id="PF07366">
    <property type="entry name" value="SnoaL"/>
    <property type="match status" value="1"/>
</dbReference>
<accession>A0A8T8WF32</accession>
<dbReference type="EMBL" id="CP081958">
    <property type="protein sequence ID" value="QZP38492.1"/>
    <property type="molecule type" value="Genomic_DNA"/>
</dbReference>
<keyword evidence="2" id="KW-1185">Reference proteome</keyword>
<protein>
    <submittedName>
        <fullName evidence="1">Ester cyclase</fullName>
    </submittedName>
</protein>
<dbReference type="Gene3D" id="3.10.450.50">
    <property type="match status" value="1"/>
</dbReference>
<gene>
    <name evidence="1" type="ORF">K6T50_04950</name>
</gene>
<sequence length="143" mass="16043">MATTVQENKELVRRFISEANAQNYDQVRALFTADYTRHDPDADVAEQGPEPFITALQRLHEAFPDSEVLIGELIAEDDLVAFEGTMTGTHEGVFRGVDPTDERMEIPGTAMHRIRDGKIAETWATWNFLAALQQLDVIDEPIA</sequence>
<organism evidence="1 2">
    <name type="scientific">Halobaculum magnesiiphilum</name>
    <dbReference type="NCBI Taxonomy" id="1017351"/>
    <lineage>
        <taxon>Archaea</taxon>
        <taxon>Methanobacteriati</taxon>
        <taxon>Methanobacteriota</taxon>
        <taxon>Stenosarchaea group</taxon>
        <taxon>Halobacteria</taxon>
        <taxon>Halobacteriales</taxon>
        <taxon>Haloferacaceae</taxon>
        <taxon>Halobaculum</taxon>
    </lineage>
</organism>
<proteinExistence type="predicted"/>
<evidence type="ECO:0000313" key="1">
    <source>
        <dbReference type="EMBL" id="QZP38492.1"/>
    </source>
</evidence>
<dbReference type="GO" id="GO:0030638">
    <property type="term" value="P:polyketide metabolic process"/>
    <property type="evidence" value="ECO:0007669"/>
    <property type="project" value="InterPro"/>
</dbReference>